<accession>A0A7R6SVX9</accession>
<dbReference type="PANTHER" id="PTHR43369">
    <property type="entry name" value="PHOSPHORIBOSYLGLYCINAMIDE FORMYLTRANSFERASE"/>
    <property type="match status" value="1"/>
</dbReference>
<evidence type="ECO:0000259" key="7">
    <source>
        <dbReference type="Pfam" id="PF00551"/>
    </source>
</evidence>
<dbReference type="PANTHER" id="PTHR43369:SF2">
    <property type="entry name" value="PHOSPHORIBOSYLGLYCINAMIDE FORMYLTRANSFERASE"/>
    <property type="match status" value="1"/>
</dbReference>
<feature type="binding site" evidence="6">
    <location>
        <begin position="14"/>
        <end position="16"/>
    </location>
    <ligand>
        <name>N(1)-(5-phospho-beta-D-ribosyl)glycinamide</name>
        <dbReference type="ChEBI" id="CHEBI:143788"/>
    </ligand>
</feature>
<dbReference type="GO" id="GO:0004644">
    <property type="term" value="F:phosphoribosylglycinamide formyltransferase activity"/>
    <property type="evidence" value="ECO:0007669"/>
    <property type="project" value="UniProtKB-UniRule"/>
</dbReference>
<dbReference type="Pfam" id="PF00551">
    <property type="entry name" value="Formyl_trans_N"/>
    <property type="match status" value="1"/>
</dbReference>
<name>A0A7R6SVX9_9GAMM</name>
<dbReference type="InterPro" id="IPR001555">
    <property type="entry name" value="GART_AS"/>
</dbReference>
<dbReference type="AlphaFoldDB" id="A0A7R6SVX9"/>
<comment type="similarity">
    <text evidence="4 6">Belongs to the GART family.</text>
</comment>
<proteinExistence type="inferred from homology"/>
<reference evidence="8 9" key="1">
    <citation type="journal article" date="2008" name="Int. J. Syst. Evol. Microbiol.">
        <title>Neptunomonas japonica sp. nov., an Osedax japonicus symbiont-like bacterium isolated from sediment adjacent to sperm whale carcasses off Kagoshima, Japan.</title>
        <authorList>
            <person name="Miyazaki M."/>
            <person name="Nogi Y."/>
            <person name="Fujiwara Y."/>
            <person name="Kawato M."/>
            <person name="Kubokawa K."/>
            <person name="Horikoshi K."/>
        </authorList>
    </citation>
    <scope>NUCLEOTIDE SEQUENCE [LARGE SCALE GENOMIC DNA]</scope>
    <source>
        <strain evidence="8 9">JAMM 1380</strain>
    </source>
</reference>
<dbReference type="InterPro" id="IPR002376">
    <property type="entry name" value="Formyl_transf_N"/>
</dbReference>
<protein>
    <recommendedName>
        <fullName evidence="6">Phosphoribosylglycinamide formyltransferase</fullName>
        <ecNumber evidence="6">2.1.2.2</ecNumber>
    </recommendedName>
    <alternativeName>
        <fullName evidence="6">5'-phosphoribosylglycinamide transformylase</fullName>
    </alternativeName>
    <alternativeName>
        <fullName evidence="6">GAR transformylase</fullName>
        <shortName evidence="6">GART</shortName>
    </alternativeName>
</protein>
<dbReference type="GO" id="GO:0005829">
    <property type="term" value="C:cytosol"/>
    <property type="evidence" value="ECO:0007669"/>
    <property type="project" value="TreeGrafter"/>
</dbReference>
<evidence type="ECO:0000256" key="6">
    <source>
        <dbReference type="HAMAP-Rule" id="MF_01930"/>
    </source>
</evidence>
<dbReference type="EC" id="2.1.2.2" evidence="6"/>
<feature type="binding site" evidence="6">
    <location>
        <begin position="92"/>
        <end position="95"/>
    </location>
    <ligand>
        <name>(6R)-10-formyltetrahydrofolate</name>
        <dbReference type="ChEBI" id="CHEBI:195366"/>
    </ligand>
</feature>
<dbReference type="UniPathway" id="UPA00074">
    <property type="reaction ID" value="UER00126"/>
</dbReference>
<evidence type="ECO:0000256" key="3">
    <source>
        <dbReference type="ARBA" id="ARBA00022755"/>
    </source>
</evidence>
<keyword evidence="2 6" id="KW-0808">Transferase</keyword>
<dbReference type="HAMAP" id="MF_01930">
    <property type="entry name" value="PurN"/>
    <property type="match status" value="1"/>
</dbReference>
<feature type="binding site" evidence="6">
    <location>
        <position position="109"/>
    </location>
    <ligand>
        <name>(6R)-10-formyltetrahydrofolate</name>
        <dbReference type="ChEBI" id="CHEBI:195366"/>
    </ligand>
</feature>
<dbReference type="InterPro" id="IPR036477">
    <property type="entry name" value="Formyl_transf_N_sf"/>
</dbReference>
<dbReference type="KEGG" id="njp:NEJAP_2126"/>
<organism evidence="8 9">
    <name type="scientific">Neptunomonas japonica JAMM 1380</name>
    <dbReference type="NCBI Taxonomy" id="1441457"/>
    <lineage>
        <taxon>Bacteria</taxon>
        <taxon>Pseudomonadati</taxon>
        <taxon>Pseudomonadota</taxon>
        <taxon>Gammaproteobacteria</taxon>
        <taxon>Oceanospirillales</taxon>
        <taxon>Oceanospirillaceae</taxon>
        <taxon>Neptunomonas</taxon>
    </lineage>
</organism>
<feature type="site" description="Raises pKa of active site His" evidence="6">
    <location>
        <position position="147"/>
    </location>
</feature>
<gene>
    <name evidence="6 8" type="primary">purN</name>
    <name evidence="8" type="ORF">NEJAP_2126</name>
</gene>
<dbReference type="NCBIfam" id="TIGR00639">
    <property type="entry name" value="PurN"/>
    <property type="match status" value="1"/>
</dbReference>
<dbReference type="GO" id="GO:0006189">
    <property type="term" value="P:'de novo' IMP biosynthetic process"/>
    <property type="evidence" value="ECO:0007669"/>
    <property type="project" value="UniProtKB-UniRule"/>
</dbReference>
<dbReference type="EMBL" id="AP014546">
    <property type="protein sequence ID" value="BBB30074.1"/>
    <property type="molecule type" value="Genomic_DNA"/>
</dbReference>
<comment type="catalytic activity">
    <reaction evidence="5 6">
        <text>N(1)-(5-phospho-beta-D-ribosyl)glycinamide + (6R)-10-formyltetrahydrofolate = N(2)-formyl-N(1)-(5-phospho-beta-D-ribosyl)glycinamide + (6S)-5,6,7,8-tetrahydrofolate + H(+)</text>
        <dbReference type="Rhea" id="RHEA:15053"/>
        <dbReference type="ChEBI" id="CHEBI:15378"/>
        <dbReference type="ChEBI" id="CHEBI:57453"/>
        <dbReference type="ChEBI" id="CHEBI:143788"/>
        <dbReference type="ChEBI" id="CHEBI:147286"/>
        <dbReference type="ChEBI" id="CHEBI:195366"/>
        <dbReference type="EC" id="2.1.2.2"/>
    </reaction>
</comment>
<dbReference type="Gene3D" id="3.40.50.170">
    <property type="entry name" value="Formyl transferase, N-terminal domain"/>
    <property type="match status" value="1"/>
</dbReference>
<evidence type="ECO:0000313" key="8">
    <source>
        <dbReference type="EMBL" id="BBB30074.1"/>
    </source>
</evidence>
<feature type="domain" description="Formyl transferase N-terminal" evidence="7">
    <location>
        <begin position="4"/>
        <end position="184"/>
    </location>
</feature>
<feature type="binding site" evidence="6">
    <location>
        <position position="67"/>
    </location>
    <ligand>
        <name>(6R)-10-formyltetrahydrofolate</name>
        <dbReference type="ChEBI" id="CHEBI:195366"/>
    </ligand>
</feature>
<dbReference type="InterPro" id="IPR004607">
    <property type="entry name" value="GART"/>
</dbReference>
<evidence type="ECO:0000256" key="5">
    <source>
        <dbReference type="ARBA" id="ARBA00047664"/>
    </source>
</evidence>
<evidence type="ECO:0000256" key="4">
    <source>
        <dbReference type="ARBA" id="ARBA00038440"/>
    </source>
</evidence>
<sequence length="217" mass="24071">MPLKRIVVLISGSGSNLQAIMDAIESGRIHGQIVQVISNKTDAYGLVRAANAGIPTTCIDHKTFASREAFDDEVRRCIDINQADLIILAGFMRILSARFVQHFSGRMLNIHPSLLPKYKGLHTHQRALAANDLEHGCTVHYVTEELDGGPLLIQAVVPILQNDDENSLQSRVHTREHAAYPLAVEWICAGRVRFDKDGIHLDEELLPDSGFRLGYDT</sequence>
<keyword evidence="9" id="KW-1185">Reference proteome</keyword>
<evidence type="ECO:0000313" key="9">
    <source>
        <dbReference type="Proteomes" id="UP000595332"/>
    </source>
</evidence>
<dbReference type="RefSeq" id="WP_201347289.1">
    <property type="nucleotide sequence ID" value="NZ_AP014546.1"/>
</dbReference>
<evidence type="ECO:0000256" key="2">
    <source>
        <dbReference type="ARBA" id="ARBA00022679"/>
    </source>
</evidence>
<feature type="active site" description="Proton donor" evidence="6">
    <location>
        <position position="111"/>
    </location>
</feature>
<comment type="pathway">
    <text evidence="1 6">Purine metabolism; IMP biosynthesis via de novo pathway; N(2)-formyl-N(1)-(5-phospho-D-ribosyl)glycinamide from N(1)-(5-phospho-D-ribosyl)glycinamide (10-formyl THF route): step 1/1.</text>
</comment>
<keyword evidence="3 6" id="KW-0658">Purine biosynthesis</keyword>
<dbReference type="Proteomes" id="UP000595332">
    <property type="component" value="Chromosome"/>
</dbReference>
<dbReference type="SUPFAM" id="SSF53328">
    <property type="entry name" value="Formyltransferase"/>
    <property type="match status" value="1"/>
</dbReference>
<dbReference type="PROSITE" id="PS00373">
    <property type="entry name" value="GART"/>
    <property type="match status" value="1"/>
</dbReference>
<evidence type="ECO:0000256" key="1">
    <source>
        <dbReference type="ARBA" id="ARBA00005054"/>
    </source>
</evidence>
<dbReference type="CDD" id="cd08645">
    <property type="entry name" value="FMT_core_GART"/>
    <property type="match status" value="1"/>
</dbReference>
<comment type="function">
    <text evidence="6">Catalyzes the transfer of a formyl group from 10-formyltetrahydrofolate to 5-phospho-ribosyl-glycinamide (GAR), producing 5-phospho-ribosyl-N-formylglycinamide (FGAR) and tetrahydrofolate.</text>
</comment>